<dbReference type="EMBL" id="BTSX01000006">
    <property type="protein sequence ID" value="GMT07697.1"/>
    <property type="molecule type" value="Genomic_DNA"/>
</dbReference>
<reference evidence="1" key="1">
    <citation type="submission" date="2023-10" db="EMBL/GenBank/DDBJ databases">
        <title>Genome assembly of Pristionchus species.</title>
        <authorList>
            <person name="Yoshida K."/>
            <person name="Sommer R.J."/>
        </authorList>
    </citation>
    <scope>NUCLEOTIDE SEQUENCE</scope>
    <source>
        <strain evidence="1">RS0144</strain>
    </source>
</reference>
<name>A0AAV5UM82_9BILA</name>
<protein>
    <recommendedName>
        <fullName evidence="3">G protein-coupled receptor</fullName>
    </recommendedName>
</protein>
<organism evidence="1 2">
    <name type="scientific">Pristionchus entomophagus</name>
    <dbReference type="NCBI Taxonomy" id="358040"/>
    <lineage>
        <taxon>Eukaryota</taxon>
        <taxon>Metazoa</taxon>
        <taxon>Ecdysozoa</taxon>
        <taxon>Nematoda</taxon>
        <taxon>Chromadorea</taxon>
        <taxon>Rhabditida</taxon>
        <taxon>Rhabditina</taxon>
        <taxon>Diplogasteromorpha</taxon>
        <taxon>Diplogasteroidea</taxon>
        <taxon>Neodiplogasteridae</taxon>
        <taxon>Pristionchus</taxon>
    </lineage>
</organism>
<evidence type="ECO:0000313" key="1">
    <source>
        <dbReference type="EMBL" id="GMT07697.1"/>
    </source>
</evidence>
<accession>A0AAV5UM82</accession>
<dbReference type="AlphaFoldDB" id="A0AAV5UM82"/>
<gene>
    <name evidence="1" type="ORF">PENTCL1PPCAC_29871</name>
</gene>
<keyword evidence="2" id="KW-1185">Reference proteome</keyword>
<evidence type="ECO:0000313" key="2">
    <source>
        <dbReference type="Proteomes" id="UP001432027"/>
    </source>
</evidence>
<proteinExistence type="predicted"/>
<comment type="caution">
    <text evidence="1">The sequence shown here is derived from an EMBL/GenBank/DDBJ whole genome shotgun (WGS) entry which is preliminary data.</text>
</comment>
<evidence type="ECO:0008006" key="3">
    <source>
        <dbReference type="Google" id="ProtNLM"/>
    </source>
</evidence>
<dbReference type="Proteomes" id="UP001432027">
    <property type="component" value="Unassembled WGS sequence"/>
</dbReference>
<sequence>MRHSFIPSLLAAVHHERAQTLPLSSLSRALLDDLTFFVLFRRFQYFLLFSWRLMIFPIENFHLDAPDSHFVILAIF</sequence>